<dbReference type="EMBL" id="CAJRAY010000001">
    <property type="protein sequence ID" value="CAG5076178.1"/>
    <property type="molecule type" value="Genomic_DNA"/>
</dbReference>
<gene>
    <name evidence="5" type="primary">txxe 3830-aacC7</name>
    <name evidence="5" type="ORF">TXXE_00160</name>
</gene>
<evidence type="ECO:0000256" key="4">
    <source>
        <dbReference type="RuleBase" id="RU365031"/>
    </source>
</evidence>
<reference evidence="5 6" key="1">
    <citation type="submission" date="2021-04" db="EMBL/GenBank/DDBJ databases">
        <authorList>
            <person name="Rakotoarivonina H."/>
        </authorList>
    </citation>
    <scope>NUCLEOTIDE SEQUENCE [LARGE SCALE GENOMIC DNA]</scope>
    <source>
        <strain evidence="5 6">XE</strain>
    </source>
</reference>
<keyword evidence="3 4" id="KW-0012">Acyltransferase</keyword>
<evidence type="ECO:0000313" key="6">
    <source>
        <dbReference type="Proteomes" id="UP000681526"/>
    </source>
</evidence>
<dbReference type="EC" id="2.3.1.-" evidence="4"/>
<dbReference type="InterPro" id="IPR003679">
    <property type="entry name" value="Amioglycoside_AcTrfase"/>
</dbReference>
<evidence type="ECO:0000313" key="5">
    <source>
        <dbReference type="EMBL" id="CAG5076178.1"/>
    </source>
</evidence>
<proteinExistence type="inferred from homology"/>
<sequence>MSEKDVVARTAEPVTTGRMVRDLRRLGVEDGDVLLVHSSLSSIGWVCGGPQAVVDALLRAVGGEGTLVMPAQTGDWSDPAEWQNPPVPADWHEIIYREWPAFDPDVTPTRGMGRIAELFRTYPGTKRSGHPQVSFCANGRHADAIVSEHPLTPQFGMPSPLGKMYGMRAKVLLLGVGYHACTSFHLAETRLPSMPVKRMGAAIRENGERVWRWFEDYAYDADDFNRIGREMEGSISVRKGTVGQAECRLFDMKEAVDFAAQWMAENR</sequence>
<dbReference type="InterPro" id="IPR028345">
    <property type="entry name" value="Antibiotic_NAT-like"/>
</dbReference>
<accession>A0ABM8UZU7</accession>
<keyword evidence="6" id="KW-1185">Reference proteome</keyword>
<organism evidence="5 6">
    <name type="scientific">Thermobacillus xylanilyticus</name>
    <dbReference type="NCBI Taxonomy" id="76633"/>
    <lineage>
        <taxon>Bacteria</taxon>
        <taxon>Bacillati</taxon>
        <taxon>Bacillota</taxon>
        <taxon>Bacilli</taxon>
        <taxon>Bacillales</taxon>
        <taxon>Paenibacillaceae</taxon>
        <taxon>Thermobacillus</taxon>
    </lineage>
</organism>
<dbReference type="PANTHER" id="PTHR11104:SF0">
    <property type="entry name" value="SPBETA PROPHAGE-DERIVED AMINOGLYCOSIDE N(3')-ACETYLTRANSFERASE-LIKE PROTEIN YOKD"/>
    <property type="match status" value="1"/>
</dbReference>
<protein>
    <recommendedName>
        <fullName evidence="4">Aminoglycoside N(3)-acetyltransferase</fullName>
        <ecNumber evidence="4">2.3.1.-</ecNumber>
    </recommendedName>
</protein>
<evidence type="ECO:0000256" key="2">
    <source>
        <dbReference type="ARBA" id="ARBA00022679"/>
    </source>
</evidence>
<dbReference type="Proteomes" id="UP000681526">
    <property type="component" value="Unassembled WGS sequence"/>
</dbReference>
<dbReference type="Pfam" id="PF02522">
    <property type="entry name" value="Antibiotic_NAT"/>
    <property type="match status" value="1"/>
</dbReference>
<evidence type="ECO:0000256" key="1">
    <source>
        <dbReference type="ARBA" id="ARBA00006383"/>
    </source>
</evidence>
<dbReference type="RefSeq" id="WP_213482988.1">
    <property type="nucleotide sequence ID" value="NZ_CAJRAY010000001.1"/>
</dbReference>
<comment type="catalytic activity">
    <reaction evidence="4">
        <text>a 2-deoxystreptamine antibiotic + acetyl-CoA = an N(3)-acetyl-2-deoxystreptamine antibiotic + CoA + H(+)</text>
        <dbReference type="Rhea" id="RHEA:12665"/>
        <dbReference type="ChEBI" id="CHEBI:15378"/>
        <dbReference type="ChEBI" id="CHEBI:57287"/>
        <dbReference type="ChEBI" id="CHEBI:57288"/>
        <dbReference type="ChEBI" id="CHEBI:57921"/>
        <dbReference type="ChEBI" id="CHEBI:77452"/>
        <dbReference type="EC" id="2.3.1.81"/>
    </reaction>
</comment>
<keyword evidence="4" id="KW-0046">Antibiotic resistance</keyword>
<dbReference type="SUPFAM" id="SSF110710">
    <property type="entry name" value="TTHA0583/YokD-like"/>
    <property type="match status" value="1"/>
</dbReference>
<dbReference type="GO" id="GO:0046353">
    <property type="term" value="F:aminoglycoside 3-N-acetyltransferase activity"/>
    <property type="evidence" value="ECO:0007669"/>
    <property type="project" value="UniProtKB-EC"/>
</dbReference>
<keyword evidence="2 4" id="KW-0808">Transferase</keyword>
<name>A0ABM8UZU7_THEXY</name>
<dbReference type="PANTHER" id="PTHR11104">
    <property type="entry name" value="AMINOGLYCOSIDE N3-ACETYLTRANSFERASE"/>
    <property type="match status" value="1"/>
</dbReference>
<comment type="caution">
    <text evidence="5">The sequence shown here is derived from an EMBL/GenBank/DDBJ whole genome shotgun (WGS) entry which is preliminary data.</text>
</comment>
<comment type="similarity">
    <text evidence="1 4">Belongs to the antibiotic N-acetyltransferase family.</text>
</comment>
<evidence type="ECO:0000256" key="3">
    <source>
        <dbReference type="ARBA" id="ARBA00023315"/>
    </source>
</evidence>